<evidence type="ECO:0000313" key="3">
    <source>
        <dbReference type="Proteomes" id="UP000095463"/>
    </source>
</evidence>
<sequence>MDQKTLIARVVDSFGGDPRITALFLSGSFGTGTADAFSDVDLLAIADPAEHEGLATDWRKALGAIAPIVHYNRLPHALVLNAITDDWLRIDLHIANPDHLAHTAQDSLKPLVDRGNLYATLRRETPEPARNPGRLGWMVGEFIRILGLTPVAIGRGEVELMTVGNTFLRRFLTDLLTIEINPRIPGGMLHLSRVLDAERMVVLASVPLPQLNADSAIASNLALARVFMPRAKALCASLGVEWPTAFEAATRRNLQRALPGQSIEW</sequence>
<dbReference type="Gene3D" id="3.30.460.10">
    <property type="entry name" value="Beta Polymerase, domain 2"/>
    <property type="match status" value="1"/>
</dbReference>
<dbReference type="CDD" id="cd05403">
    <property type="entry name" value="NT_KNTase_like"/>
    <property type="match status" value="1"/>
</dbReference>
<dbReference type="Proteomes" id="UP000095463">
    <property type="component" value="Unassembled WGS sequence"/>
</dbReference>
<dbReference type="Pfam" id="PF01909">
    <property type="entry name" value="NTP_transf_2"/>
    <property type="match status" value="1"/>
</dbReference>
<name>A0A1E5XTR7_9HYPH</name>
<dbReference type="EMBL" id="LAJE02000107">
    <property type="protein sequence ID" value="OEO31971.1"/>
    <property type="molecule type" value="Genomic_DNA"/>
</dbReference>
<dbReference type="AlphaFoldDB" id="A0A1E5XTR7"/>
<gene>
    <name evidence="2" type="ORF">VW23_013795</name>
</gene>
<dbReference type="InterPro" id="IPR002934">
    <property type="entry name" value="Polymerase_NTP_transf_dom"/>
</dbReference>
<feature type="domain" description="Polymerase nucleotidyl transferase" evidence="1">
    <location>
        <begin position="20"/>
        <end position="51"/>
    </location>
</feature>
<comment type="caution">
    <text evidence="2">The sequence shown here is derived from an EMBL/GenBank/DDBJ whole genome shotgun (WGS) entry which is preliminary data.</text>
</comment>
<proteinExistence type="predicted"/>
<dbReference type="InterPro" id="IPR043519">
    <property type="entry name" value="NT_sf"/>
</dbReference>
<accession>A0A1E5XTR7</accession>
<dbReference type="SUPFAM" id="SSF81301">
    <property type="entry name" value="Nucleotidyltransferase"/>
    <property type="match status" value="1"/>
</dbReference>
<evidence type="ECO:0000259" key="1">
    <source>
        <dbReference type="Pfam" id="PF01909"/>
    </source>
</evidence>
<dbReference type="RefSeq" id="WP_069908869.1">
    <property type="nucleotide sequence ID" value="NZ_LAJE02000107.1"/>
</dbReference>
<keyword evidence="3" id="KW-1185">Reference proteome</keyword>
<dbReference type="OrthoDB" id="7375008at2"/>
<evidence type="ECO:0000313" key="2">
    <source>
        <dbReference type="EMBL" id="OEO31971.1"/>
    </source>
</evidence>
<protein>
    <recommendedName>
        <fullName evidence="1">Polymerase nucleotidyl transferase domain-containing protein</fullName>
    </recommendedName>
</protein>
<reference evidence="2 3" key="1">
    <citation type="journal article" date="2015" name="Genome Announc.">
        <title>Genome Assemblies of Three Soil-Associated Devosia species: D. insulae, D. limi, and D. soli.</title>
        <authorList>
            <person name="Hassan Y.I."/>
            <person name="Lepp D."/>
            <person name="Zhou T."/>
        </authorList>
    </citation>
    <scope>NUCLEOTIDE SEQUENCE [LARGE SCALE GENOMIC DNA]</scope>
    <source>
        <strain evidence="2 3">DS-56</strain>
    </source>
</reference>
<organism evidence="2 3">
    <name type="scientific">Devosia insulae DS-56</name>
    <dbReference type="NCBI Taxonomy" id="1116389"/>
    <lineage>
        <taxon>Bacteria</taxon>
        <taxon>Pseudomonadati</taxon>
        <taxon>Pseudomonadota</taxon>
        <taxon>Alphaproteobacteria</taxon>
        <taxon>Hyphomicrobiales</taxon>
        <taxon>Devosiaceae</taxon>
        <taxon>Devosia</taxon>
    </lineage>
</organism>